<gene>
    <name evidence="6" type="ORF">ACFQ2X_17865</name>
</gene>
<comment type="similarity">
    <text evidence="1">Belongs to the LysR transcriptional regulatory family.</text>
</comment>
<evidence type="ECO:0000313" key="7">
    <source>
        <dbReference type="Proteomes" id="UP001597264"/>
    </source>
</evidence>
<dbReference type="RefSeq" id="WP_230438095.1">
    <property type="nucleotide sequence ID" value="NZ_CP087715.1"/>
</dbReference>
<dbReference type="Gene3D" id="1.10.10.10">
    <property type="entry name" value="Winged helix-like DNA-binding domain superfamily/Winged helix DNA-binding domain"/>
    <property type="match status" value="1"/>
</dbReference>
<dbReference type="SUPFAM" id="SSF46785">
    <property type="entry name" value="Winged helix' DNA-binding domain"/>
    <property type="match status" value="1"/>
</dbReference>
<sequence>MSATIKQLRAFVTVAATRSLADASAELHISQPALSIAIRNLEEIVGGPLFNREGRQLTLTPEGERFAARATQLLRNWDRSIEEMQRHFTLERGHLTLAAIPAFALNRLPPLLAEFHHRHPQVDLALEDIVMEQVIQAVRNGRAEIGLTFRPDDLAGLEFTPLEKGEFHAVLPSDHPLAKRRQLQWADLATQPFVAMNHGSAVRRWTDQAFADSGGEVRLLCEAYQLSTIGQLVKVGMGVSAMPSLCAPQMEEFGLRSIPLTAPAVTPQLGVIFRSLGGLSAPAQAFLKLLQDSAG</sequence>
<dbReference type="CDD" id="cd08440">
    <property type="entry name" value="PBP2_LTTR_like_4"/>
    <property type="match status" value="1"/>
</dbReference>
<reference evidence="7" key="1">
    <citation type="journal article" date="2019" name="Int. J. Syst. Evol. Microbiol.">
        <title>The Global Catalogue of Microorganisms (GCM) 10K type strain sequencing project: providing services to taxonomists for standard genome sequencing and annotation.</title>
        <authorList>
            <consortium name="The Broad Institute Genomics Platform"/>
            <consortium name="The Broad Institute Genome Sequencing Center for Infectious Disease"/>
            <person name="Wu L."/>
            <person name="Ma J."/>
        </authorList>
    </citation>
    <scope>NUCLEOTIDE SEQUENCE [LARGE SCALE GENOMIC DNA]</scope>
    <source>
        <strain evidence="7">CCUG 54356</strain>
    </source>
</reference>
<keyword evidence="4" id="KW-0804">Transcription</keyword>
<comment type="caution">
    <text evidence="6">The sequence shown here is derived from an EMBL/GenBank/DDBJ whole genome shotgun (WGS) entry which is preliminary data.</text>
</comment>
<evidence type="ECO:0000259" key="5">
    <source>
        <dbReference type="PROSITE" id="PS50931"/>
    </source>
</evidence>
<evidence type="ECO:0000313" key="6">
    <source>
        <dbReference type="EMBL" id="MFD1218472.1"/>
    </source>
</evidence>
<keyword evidence="2" id="KW-0805">Transcription regulation</keyword>
<proteinExistence type="inferred from homology"/>
<dbReference type="Gene3D" id="3.40.190.290">
    <property type="match status" value="1"/>
</dbReference>
<evidence type="ECO:0000256" key="1">
    <source>
        <dbReference type="ARBA" id="ARBA00009437"/>
    </source>
</evidence>
<dbReference type="PANTHER" id="PTHR30419:SF30">
    <property type="entry name" value="LYSR FAMILY TRANSCRIPTIONAL REGULATOR"/>
    <property type="match status" value="1"/>
</dbReference>
<dbReference type="InterPro" id="IPR000847">
    <property type="entry name" value="LysR_HTH_N"/>
</dbReference>
<evidence type="ECO:0000256" key="3">
    <source>
        <dbReference type="ARBA" id="ARBA00023125"/>
    </source>
</evidence>
<accession>A0ABW3UC65</accession>
<organism evidence="6 7">
    <name type="scientific">Microbulbifer celer</name>
    <dbReference type="NCBI Taxonomy" id="435905"/>
    <lineage>
        <taxon>Bacteria</taxon>
        <taxon>Pseudomonadati</taxon>
        <taxon>Pseudomonadota</taxon>
        <taxon>Gammaproteobacteria</taxon>
        <taxon>Cellvibrionales</taxon>
        <taxon>Microbulbiferaceae</taxon>
        <taxon>Microbulbifer</taxon>
    </lineage>
</organism>
<dbReference type="Proteomes" id="UP001597264">
    <property type="component" value="Unassembled WGS sequence"/>
</dbReference>
<dbReference type="Pfam" id="PF03466">
    <property type="entry name" value="LysR_substrate"/>
    <property type="match status" value="1"/>
</dbReference>
<dbReference type="SUPFAM" id="SSF53850">
    <property type="entry name" value="Periplasmic binding protein-like II"/>
    <property type="match status" value="1"/>
</dbReference>
<dbReference type="InterPro" id="IPR036390">
    <property type="entry name" value="WH_DNA-bd_sf"/>
</dbReference>
<feature type="domain" description="HTH lysR-type" evidence="5">
    <location>
        <begin position="1"/>
        <end position="60"/>
    </location>
</feature>
<evidence type="ECO:0000256" key="4">
    <source>
        <dbReference type="ARBA" id="ARBA00023163"/>
    </source>
</evidence>
<protein>
    <submittedName>
        <fullName evidence="6">LysR substrate-binding domain-containing protein</fullName>
    </submittedName>
</protein>
<name>A0ABW3UC65_9GAMM</name>
<dbReference type="Pfam" id="PF00126">
    <property type="entry name" value="HTH_1"/>
    <property type="match status" value="1"/>
</dbReference>
<dbReference type="PANTHER" id="PTHR30419">
    <property type="entry name" value="HTH-TYPE TRANSCRIPTIONAL REGULATOR YBHD"/>
    <property type="match status" value="1"/>
</dbReference>
<dbReference type="PRINTS" id="PR00039">
    <property type="entry name" value="HTHLYSR"/>
</dbReference>
<keyword evidence="3" id="KW-0238">DNA-binding</keyword>
<keyword evidence="7" id="KW-1185">Reference proteome</keyword>
<evidence type="ECO:0000256" key="2">
    <source>
        <dbReference type="ARBA" id="ARBA00023015"/>
    </source>
</evidence>
<dbReference type="PROSITE" id="PS50931">
    <property type="entry name" value="HTH_LYSR"/>
    <property type="match status" value="1"/>
</dbReference>
<dbReference type="InterPro" id="IPR036388">
    <property type="entry name" value="WH-like_DNA-bd_sf"/>
</dbReference>
<dbReference type="EMBL" id="JBHTLR010000036">
    <property type="protein sequence ID" value="MFD1218472.1"/>
    <property type="molecule type" value="Genomic_DNA"/>
</dbReference>
<dbReference type="InterPro" id="IPR050950">
    <property type="entry name" value="HTH-type_LysR_regulators"/>
</dbReference>
<dbReference type="InterPro" id="IPR005119">
    <property type="entry name" value="LysR_subst-bd"/>
</dbReference>